<proteinExistence type="predicted"/>
<dbReference type="SMART" id="SM00856">
    <property type="entry name" value="PMEI"/>
    <property type="match status" value="1"/>
</dbReference>
<dbReference type="SUPFAM" id="SSF101148">
    <property type="entry name" value="Plant invertase/pectin methylesterase inhibitor"/>
    <property type="match status" value="1"/>
</dbReference>
<keyword evidence="5" id="KW-1185">Reference proteome</keyword>
<evidence type="ECO:0000256" key="2">
    <source>
        <dbReference type="SAM" id="SignalP"/>
    </source>
</evidence>
<dbReference type="InterPro" id="IPR006501">
    <property type="entry name" value="Pectinesterase_inhib_dom"/>
</dbReference>
<protein>
    <recommendedName>
        <fullName evidence="3">Pectinesterase inhibitor domain-containing protein</fullName>
    </recommendedName>
</protein>
<sequence>MLRGHIVLQLPPLLLLLPIIVLSSPGDAAADVGGVCALTQHQSVCKRSMAPFSGTERQSPHWWARVAVSVTIAETRKVALYLARLKRSGRLGSGAVGALSDCVECFDEALRLLGGALGELRRLRRRSFGWQTSKVQTWVSAALTDEQTCLDGFIGVAAAPPAALLRGRVRKVTYLASNALAFVNNLASSGGGK</sequence>
<dbReference type="Proteomes" id="UP000663760">
    <property type="component" value="Chromosome 1"/>
</dbReference>
<dbReference type="InterPro" id="IPR051955">
    <property type="entry name" value="PME_Inhibitor"/>
</dbReference>
<dbReference type="PANTHER" id="PTHR31080">
    <property type="entry name" value="PECTINESTERASE INHIBITOR-LIKE"/>
    <property type="match status" value="1"/>
</dbReference>
<evidence type="ECO:0000313" key="5">
    <source>
        <dbReference type="Proteomes" id="UP000663760"/>
    </source>
</evidence>
<feature type="chain" id="PRO_5029709683" description="Pectinesterase inhibitor domain-containing protein" evidence="2">
    <location>
        <begin position="31"/>
        <end position="193"/>
    </location>
</feature>
<feature type="signal peptide" evidence="2">
    <location>
        <begin position="1"/>
        <end position="30"/>
    </location>
</feature>
<name>A0A7I8JY99_SPIIN</name>
<dbReference type="EMBL" id="LR746264">
    <property type="protein sequence ID" value="CAA7388837.1"/>
    <property type="molecule type" value="Genomic_DNA"/>
</dbReference>
<dbReference type="Gene3D" id="1.20.140.40">
    <property type="entry name" value="Invertase/pectin methylesterase inhibitor family protein"/>
    <property type="match status" value="1"/>
</dbReference>
<dbReference type="GO" id="GO:0004857">
    <property type="term" value="F:enzyme inhibitor activity"/>
    <property type="evidence" value="ECO:0007669"/>
    <property type="project" value="InterPro"/>
</dbReference>
<reference evidence="4" key="1">
    <citation type="submission" date="2020-02" db="EMBL/GenBank/DDBJ databases">
        <authorList>
            <person name="Scholz U."/>
            <person name="Mascher M."/>
            <person name="Fiebig A."/>
        </authorList>
    </citation>
    <scope>NUCLEOTIDE SEQUENCE</scope>
</reference>
<evidence type="ECO:0000256" key="1">
    <source>
        <dbReference type="ARBA" id="ARBA00022729"/>
    </source>
</evidence>
<evidence type="ECO:0000259" key="3">
    <source>
        <dbReference type="SMART" id="SM00856"/>
    </source>
</evidence>
<dbReference type="InterPro" id="IPR035513">
    <property type="entry name" value="Invertase/methylesterase_inhib"/>
</dbReference>
<feature type="domain" description="Pectinesterase inhibitor" evidence="3">
    <location>
        <begin position="27"/>
        <end position="182"/>
    </location>
</feature>
<dbReference type="OrthoDB" id="1430376at2759"/>
<evidence type="ECO:0000313" key="4">
    <source>
        <dbReference type="EMBL" id="CAA7388837.1"/>
    </source>
</evidence>
<keyword evidence="1 2" id="KW-0732">Signal</keyword>
<dbReference type="PANTHER" id="PTHR31080:SF158">
    <property type="entry name" value="PLANT INVERTASE_PECTIN METHYLESTERASE INHIBITOR SUPERFAMILY PROTEIN"/>
    <property type="match status" value="1"/>
</dbReference>
<dbReference type="NCBIfam" id="TIGR01614">
    <property type="entry name" value="PME_inhib"/>
    <property type="match status" value="1"/>
</dbReference>
<dbReference type="Pfam" id="PF04043">
    <property type="entry name" value="PMEI"/>
    <property type="match status" value="1"/>
</dbReference>
<accession>A0A7I8JY99</accession>
<organism evidence="4 5">
    <name type="scientific">Spirodela intermedia</name>
    <name type="common">Intermediate duckweed</name>
    <dbReference type="NCBI Taxonomy" id="51605"/>
    <lineage>
        <taxon>Eukaryota</taxon>
        <taxon>Viridiplantae</taxon>
        <taxon>Streptophyta</taxon>
        <taxon>Embryophyta</taxon>
        <taxon>Tracheophyta</taxon>
        <taxon>Spermatophyta</taxon>
        <taxon>Magnoliopsida</taxon>
        <taxon>Liliopsida</taxon>
        <taxon>Araceae</taxon>
        <taxon>Lemnoideae</taxon>
        <taxon>Spirodela</taxon>
    </lineage>
</organism>
<gene>
    <name evidence="4" type="ORF">SI8410_01000995</name>
</gene>
<dbReference type="CDD" id="cd15798">
    <property type="entry name" value="PMEI-like_3"/>
    <property type="match status" value="1"/>
</dbReference>
<dbReference type="AlphaFoldDB" id="A0A7I8JY99"/>